<dbReference type="PANTHER" id="PTHR43819:SF1">
    <property type="entry name" value="ARCHAEAL-TYPE GLUTAMATE SYNTHASE [NADPH]"/>
    <property type="match status" value="1"/>
</dbReference>
<protein>
    <submittedName>
        <fullName evidence="5">Glutamate synthase [NADPH] large chain</fullName>
    </submittedName>
</protein>
<gene>
    <name evidence="5" type="primary">gltA_1</name>
    <name evidence="5" type="ORF">GAK29_02016</name>
</gene>
<evidence type="ECO:0000256" key="2">
    <source>
        <dbReference type="PIRNR" id="PIRNR006429"/>
    </source>
</evidence>
<accession>A0A833PFR2</accession>
<evidence type="ECO:0000313" key="5">
    <source>
        <dbReference type="EMBL" id="KAF1025304.1"/>
    </source>
</evidence>
<dbReference type="GO" id="GO:0006537">
    <property type="term" value="P:glutamate biosynthetic process"/>
    <property type="evidence" value="ECO:0007669"/>
    <property type="project" value="InterPro"/>
</dbReference>
<keyword evidence="3" id="KW-1133">Transmembrane helix</keyword>
<organism evidence="5 6">
    <name type="scientific">Acinetobacter bereziniae</name>
    <name type="common">Acinetobacter genomosp. 10</name>
    <dbReference type="NCBI Taxonomy" id="106648"/>
    <lineage>
        <taxon>Bacteria</taxon>
        <taxon>Pseudomonadati</taxon>
        <taxon>Pseudomonadota</taxon>
        <taxon>Gammaproteobacteria</taxon>
        <taxon>Moraxellales</taxon>
        <taxon>Moraxellaceae</taxon>
        <taxon>Acinetobacter</taxon>
    </lineage>
</organism>
<reference evidence="6" key="1">
    <citation type="journal article" date="2020" name="MBio">
        <title>Horizontal gene transfer to a defensive symbiont with a reduced genome amongst a multipartite beetle microbiome.</title>
        <authorList>
            <person name="Waterworth S.C."/>
            <person name="Florez L.V."/>
            <person name="Rees E.R."/>
            <person name="Hertweck C."/>
            <person name="Kaltenpoth M."/>
            <person name="Kwan J.C."/>
        </authorList>
    </citation>
    <scope>NUCLEOTIDE SEQUENCE [LARGE SCALE GENOMIC DNA]</scope>
</reference>
<dbReference type="InterPro" id="IPR013785">
    <property type="entry name" value="Aldolase_TIM"/>
</dbReference>
<dbReference type="PIRSF" id="PIRSF500060">
    <property type="entry name" value="UCP500060"/>
    <property type="match status" value="1"/>
</dbReference>
<dbReference type="SUPFAM" id="SSF51395">
    <property type="entry name" value="FMN-linked oxidoreductases"/>
    <property type="match status" value="1"/>
</dbReference>
<evidence type="ECO:0000259" key="4">
    <source>
        <dbReference type="Pfam" id="PF01645"/>
    </source>
</evidence>
<evidence type="ECO:0000256" key="3">
    <source>
        <dbReference type="SAM" id="Phobius"/>
    </source>
</evidence>
<keyword evidence="3" id="KW-0472">Membrane</keyword>
<evidence type="ECO:0000313" key="6">
    <source>
        <dbReference type="Proteomes" id="UP000490535"/>
    </source>
</evidence>
<dbReference type="PIRSF" id="PIRSF006429">
    <property type="entry name" value="GOGAT_lg_2"/>
    <property type="match status" value="1"/>
</dbReference>
<comment type="caution">
    <text evidence="5">The sequence shown here is derived from an EMBL/GenBank/DDBJ whole genome shotgun (WGS) entry which is preliminary data.</text>
</comment>
<keyword evidence="3" id="KW-0812">Transmembrane</keyword>
<comment type="similarity">
    <text evidence="1 2">Belongs to the glutamate synthase family.</text>
</comment>
<feature type="transmembrane region" description="Helical" evidence="3">
    <location>
        <begin position="72"/>
        <end position="90"/>
    </location>
</feature>
<dbReference type="EMBL" id="WNDP01000042">
    <property type="protein sequence ID" value="KAF1025304.1"/>
    <property type="molecule type" value="Genomic_DNA"/>
</dbReference>
<dbReference type="FunFam" id="3.20.20.70:FF:000156">
    <property type="entry name" value="Glutamate synthase domain protein"/>
    <property type="match status" value="1"/>
</dbReference>
<feature type="domain" description="Glutamate synthase" evidence="4">
    <location>
        <begin position="231"/>
        <end position="549"/>
    </location>
</feature>
<dbReference type="Gene3D" id="3.20.20.70">
    <property type="entry name" value="Aldolase class I"/>
    <property type="match status" value="1"/>
</dbReference>
<dbReference type="PANTHER" id="PTHR43819">
    <property type="entry name" value="ARCHAEAL-TYPE GLUTAMATE SYNTHASE [NADPH]"/>
    <property type="match status" value="1"/>
</dbReference>
<dbReference type="GO" id="GO:0015930">
    <property type="term" value="F:glutamate synthase activity"/>
    <property type="evidence" value="ECO:0007669"/>
    <property type="project" value="InterPro"/>
</dbReference>
<proteinExistence type="inferred from homology"/>
<dbReference type="CDD" id="cd02808">
    <property type="entry name" value="GltS_FMN"/>
    <property type="match status" value="1"/>
</dbReference>
<feature type="transmembrane region" description="Helical" evidence="3">
    <location>
        <begin position="96"/>
        <end position="121"/>
    </location>
</feature>
<dbReference type="Proteomes" id="UP000490535">
    <property type="component" value="Unassembled WGS sequence"/>
</dbReference>
<evidence type="ECO:0000256" key="1">
    <source>
        <dbReference type="ARBA" id="ARBA00009716"/>
    </source>
</evidence>
<dbReference type="InterPro" id="IPR027283">
    <property type="entry name" value="YerD"/>
</dbReference>
<name>A0A833PFR2_ACIBZ</name>
<sequence length="608" mass="68276">MTHNIGKVPQIFKKRNHSCINLEPFSSLTNRYLSSFVNLGNLTPDNERDISNMASPAQAIRHQLLNTFFSRYSVWFICIFLSLFLTWIIFFNEGHYIYYFFSDTVLNLAWVVFSILAAIGFTDIIQTQHSILRNYPLMGHFRFFFEDIRPEIRQYFIESDNDALPFSRAQRSLVYQRAKNENADKPFGSIIDVYQEDYRFLTHSMTPKTPADFNTFRISIGNDQCTQPYSASIMNISAISFGSLSANAILALNTGAKKGNFYHDTGEGSLSPYHLKPGGDIVWEIASGYFGCRTLDGKFDPEKFKQQAALPQIKMIEIKLSQGAKPGHGGILPKDKITKEIAEIRGVSMDVDCISPASHSAFSTPIEMMFFIQQLRELSNGKPVGFKLCIGQPWQFMSIVKAMLQTKIVPDFIVVDGSEGGTGAAPIELIDHMGTPLREGLLFVHNTLVGAGLRSQVKIGASGKIISAFDIASTMAMGADWVNSARGFMFAVGCIQAQSCHTNQCPVGVATQNKERQKALDVPSKADRVFSFQKNTLKALAEMIAAAGLQHPAEIKAHHLAQRINDREIKNYAQLHFWMKDGELLCCEDKDEENFYFRMWNLASAERF</sequence>
<dbReference type="Pfam" id="PF01645">
    <property type="entry name" value="Glu_synthase"/>
    <property type="match status" value="1"/>
</dbReference>
<dbReference type="InterPro" id="IPR024188">
    <property type="entry name" value="GltB"/>
</dbReference>
<dbReference type="InterPro" id="IPR002932">
    <property type="entry name" value="Glu_synthdom"/>
</dbReference>
<dbReference type="AlphaFoldDB" id="A0A833PFR2"/>